<keyword evidence="3" id="KW-0472">Membrane</keyword>
<dbReference type="Pfam" id="PF13637">
    <property type="entry name" value="Ank_4"/>
    <property type="match status" value="1"/>
</dbReference>
<evidence type="ECO:0000256" key="1">
    <source>
        <dbReference type="ARBA" id="ARBA00022737"/>
    </source>
</evidence>
<sequence>MSEPLPLSLESKEGHIYGDLNIDPQKGICGPQSDVNILQGDNHGRIDIRRTYNNYTAPGTYHSNPSTTMSFLYTSCHDDALDQTPPRFKGTCDWILRHDAYKQWYEQSKDGFLWYTAPPGYGKSTMAKFLVEEAVPASGALVAYFSFAPGASGGKKSLLASRAILYQVCIQHTKVCNYVFNEVAHKGEGILGNTAALWRLLSGSVACLRNQNFIIAIDSMDHCDENEVELMMSHFRRLISYKSNTGTSVKIMILCGPYHNLQKQYLYRRDDIPSYHISIDNVGSAEHTAVKKDVKTYLYAQLVRVAEMHSLDRAQLGLLAKRVLCVENPTFLWSRLVMDFMLASAGYTGQELTAVINHIPRTIKTAYGHILQRCRNHEEARTVFSIIIAASRPLTLKDLDVLLALDRSVRRGLDLELLGEQKLSRRLAEEGSISLPKAHYVLGLLCVRKLLANEQEFIGCDELYPPACNTSLFLGDYANEYWTSHIVTALQRSTSEQSCSEVIDNLVNLGLDLKRSDADGKSLLHYAVNPNLLKLDLLHHAVSPNIFEVNHNLLKVIIRSAGLVTYADRDNFTSLHYAVLGGDARVVNMLVNAGFSIDAAVCRTHRYQISLTEDAHSRCGELVAKGLSVLHAAAYFGIREMVTLLLSLGADITLCDEYGQTPLHLVVSRSLLSPKLQDGWEEASYMPEYHYADYIDDFPKWAQRDLEKVEADRIAIVNTLCQQSLANVKATDSKGRTPLHVCPFNRDDSAVRFTQSLLSFGSDIHHPDKDGLTPLHLAARAGDSEAVKAMVQKPEDLVVKDSHGRNALHHAASGRVQDLIAFIFHYARGQSIELSMDVDGRHASHYCFHNASQRFVTVPQYDVLKTLIDGGVPYESKDNFGQDALAFYLTQHHASTALALAEILDLLARKCDVHYKDSEGMYLIHHLAYSPFNDLDIEAVATLHKHGAPITITDQDGKNVIHHAAIAGTVSEESLRFLEGSMQLDIHLCDRFGRTPLSYARELSKRYSSTDRMQTFFRDDKWRTSTAAFRRYAVKTPRTHSKRADGTIWSVKLFNLVLSILQICYLTLAFRSKDRTAVMKGKFKS</sequence>
<dbReference type="Gene3D" id="3.40.50.300">
    <property type="entry name" value="P-loop containing nucleotide triphosphate hydrolases"/>
    <property type="match status" value="1"/>
</dbReference>
<comment type="caution">
    <text evidence="5">The sequence shown here is derived from an EMBL/GenBank/DDBJ whole genome shotgun (WGS) entry which is preliminary data.</text>
</comment>
<dbReference type="Pfam" id="PF12796">
    <property type="entry name" value="Ank_2"/>
    <property type="match status" value="1"/>
</dbReference>
<dbReference type="PANTHER" id="PTHR10039">
    <property type="entry name" value="AMELOGENIN"/>
    <property type="match status" value="1"/>
</dbReference>
<dbReference type="Proteomes" id="UP001345013">
    <property type="component" value="Unassembled WGS sequence"/>
</dbReference>
<gene>
    <name evidence="5" type="ORF">LTR24_001407</name>
</gene>
<feature type="repeat" description="ANK" evidence="2">
    <location>
        <begin position="570"/>
        <end position="599"/>
    </location>
</feature>
<protein>
    <recommendedName>
        <fullName evidence="4">Nephrocystin 3-like N-terminal domain-containing protein</fullName>
    </recommendedName>
</protein>
<dbReference type="Gene3D" id="1.25.40.20">
    <property type="entry name" value="Ankyrin repeat-containing domain"/>
    <property type="match status" value="3"/>
</dbReference>
<evidence type="ECO:0000256" key="3">
    <source>
        <dbReference type="SAM" id="Phobius"/>
    </source>
</evidence>
<evidence type="ECO:0000313" key="6">
    <source>
        <dbReference type="Proteomes" id="UP001345013"/>
    </source>
</evidence>
<name>A0ABR0KKU2_9EURO</name>
<evidence type="ECO:0000259" key="4">
    <source>
        <dbReference type="Pfam" id="PF24883"/>
    </source>
</evidence>
<dbReference type="EMBL" id="JAVRRG010000010">
    <property type="protein sequence ID" value="KAK5099509.1"/>
    <property type="molecule type" value="Genomic_DNA"/>
</dbReference>
<feature type="repeat" description="ANK" evidence="2">
    <location>
        <begin position="770"/>
        <end position="802"/>
    </location>
</feature>
<dbReference type="SMART" id="SM00248">
    <property type="entry name" value="ANK"/>
    <property type="match status" value="9"/>
</dbReference>
<dbReference type="PROSITE" id="PS50088">
    <property type="entry name" value="ANK_REPEAT"/>
    <property type="match status" value="4"/>
</dbReference>
<dbReference type="InterPro" id="IPR056884">
    <property type="entry name" value="NPHP3-like_N"/>
</dbReference>
<proteinExistence type="predicted"/>
<reference evidence="5 6" key="1">
    <citation type="submission" date="2023-08" db="EMBL/GenBank/DDBJ databases">
        <title>Black Yeasts Isolated from many extreme environments.</title>
        <authorList>
            <person name="Coleine C."/>
            <person name="Stajich J.E."/>
            <person name="Selbmann L."/>
        </authorList>
    </citation>
    <scope>NUCLEOTIDE SEQUENCE [LARGE SCALE GENOMIC DNA]</scope>
    <source>
        <strain evidence="5 6">CCFEE 5885</strain>
    </source>
</reference>
<keyword evidence="1" id="KW-0677">Repeat</keyword>
<dbReference type="InterPro" id="IPR002110">
    <property type="entry name" value="Ankyrin_rpt"/>
</dbReference>
<feature type="transmembrane region" description="Helical" evidence="3">
    <location>
        <begin position="1048"/>
        <end position="1070"/>
    </location>
</feature>
<evidence type="ECO:0000256" key="2">
    <source>
        <dbReference type="PROSITE-ProRule" id="PRU00023"/>
    </source>
</evidence>
<feature type="repeat" description="ANK" evidence="2">
    <location>
        <begin position="625"/>
        <end position="657"/>
    </location>
</feature>
<keyword evidence="6" id="KW-1185">Reference proteome</keyword>
<organism evidence="5 6">
    <name type="scientific">Lithohypha guttulata</name>
    <dbReference type="NCBI Taxonomy" id="1690604"/>
    <lineage>
        <taxon>Eukaryota</taxon>
        <taxon>Fungi</taxon>
        <taxon>Dikarya</taxon>
        <taxon>Ascomycota</taxon>
        <taxon>Pezizomycotina</taxon>
        <taxon>Eurotiomycetes</taxon>
        <taxon>Chaetothyriomycetidae</taxon>
        <taxon>Chaetothyriales</taxon>
        <taxon>Trichomeriaceae</taxon>
        <taxon>Lithohypha</taxon>
    </lineage>
</organism>
<feature type="repeat" description="ANK" evidence="2">
    <location>
        <begin position="734"/>
        <end position="769"/>
    </location>
</feature>
<keyword evidence="3" id="KW-1133">Transmembrane helix</keyword>
<dbReference type="PROSITE" id="PS50297">
    <property type="entry name" value="ANK_REP_REGION"/>
    <property type="match status" value="3"/>
</dbReference>
<feature type="domain" description="Nephrocystin 3-like N-terminal" evidence="4">
    <location>
        <begin position="90"/>
        <end position="254"/>
    </location>
</feature>
<keyword evidence="3" id="KW-0812">Transmembrane</keyword>
<dbReference type="InterPro" id="IPR027417">
    <property type="entry name" value="P-loop_NTPase"/>
</dbReference>
<dbReference type="InterPro" id="IPR036770">
    <property type="entry name" value="Ankyrin_rpt-contain_sf"/>
</dbReference>
<dbReference type="Pfam" id="PF24883">
    <property type="entry name" value="NPHP3_N"/>
    <property type="match status" value="1"/>
</dbReference>
<dbReference type="SUPFAM" id="SSF48403">
    <property type="entry name" value="Ankyrin repeat"/>
    <property type="match status" value="2"/>
</dbReference>
<keyword evidence="2" id="KW-0040">ANK repeat</keyword>
<evidence type="ECO:0000313" key="5">
    <source>
        <dbReference type="EMBL" id="KAK5099509.1"/>
    </source>
</evidence>
<accession>A0ABR0KKU2</accession>